<evidence type="ECO:0000313" key="2">
    <source>
        <dbReference type="Proteomes" id="UP001202328"/>
    </source>
</evidence>
<sequence length="79" mass="9616">MEEPTDYVKTMVQKLFSEASKTRQKKRHFSDTLAGVCCHQLNDQWRRFQYNLSSLWRVEEWVCPRFMYGREGEPVRKNK</sequence>
<dbReference type="Proteomes" id="UP001202328">
    <property type="component" value="Unassembled WGS sequence"/>
</dbReference>
<keyword evidence="2" id="KW-1185">Reference proteome</keyword>
<protein>
    <submittedName>
        <fullName evidence="1">Uncharacterized protein</fullName>
    </submittedName>
</protein>
<accession>A0AAD4SYM6</accession>
<dbReference type="AlphaFoldDB" id="A0AAD4SYM6"/>
<proteinExistence type="predicted"/>
<organism evidence="1 2">
    <name type="scientific">Papaver atlanticum</name>
    <dbReference type="NCBI Taxonomy" id="357466"/>
    <lineage>
        <taxon>Eukaryota</taxon>
        <taxon>Viridiplantae</taxon>
        <taxon>Streptophyta</taxon>
        <taxon>Embryophyta</taxon>
        <taxon>Tracheophyta</taxon>
        <taxon>Spermatophyta</taxon>
        <taxon>Magnoliopsida</taxon>
        <taxon>Ranunculales</taxon>
        <taxon>Papaveraceae</taxon>
        <taxon>Papaveroideae</taxon>
        <taxon>Papaver</taxon>
    </lineage>
</organism>
<gene>
    <name evidence="1" type="ORF">MKW98_014265</name>
</gene>
<dbReference type="EMBL" id="JAJJMB010007966">
    <property type="protein sequence ID" value="KAI3926618.1"/>
    <property type="molecule type" value="Genomic_DNA"/>
</dbReference>
<comment type="caution">
    <text evidence="1">The sequence shown here is derived from an EMBL/GenBank/DDBJ whole genome shotgun (WGS) entry which is preliminary data.</text>
</comment>
<reference evidence="1" key="1">
    <citation type="submission" date="2022-04" db="EMBL/GenBank/DDBJ databases">
        <title>A functionally conserved STORR gene fusion in Papaver species that diverged 16.8 million years ago.</title>
        <authorList>
            <person name="Catania T."/>
        </authorList>
    </citation>
    <scope>NUCLEOTIDE SEQUENCE</scope>
    <source>
        <strain evidence="1">S-188037</strain>
    </source>
</reference>
<name>A0AAD4SYM6_9MAGN</name>
<evidence type="ECO:0000313" key="1">
    <source>
        <dbReference type="EMBL" id="KAI3926618.1"/>
    </source>
</evidence>